<evidence type="ECO:0000313" key="1">
    <source>
        <dbReference type="EMBL" id="EGW12876.1"/>
    </source>
</evidence>
<reference evidence="2" key="1">
    <citation type="journal article" date="2011" name="Nat. Biotechnol.">
        <title>The genomic sequence of the Chinese hamster ovary (CHO)-K1 cell line.</title>
        <authorList>
            <person name="Xu X."/>
            <person name="Nagarajan H."/>
            <person name="Lewis N.E."/>
            <person name="Pan S."/>
            <person name="Cai Z."/>
            <person name="Liu X."/>
            <person name="Chen W."/>
            <person name="Xie M."/>
            <person name="Wang W."/>
            <person name="Hammond S."/>
            <person name="Andersen M.R."/>
            <person name="Neff N."/>
            <person name="Passarelli B."/>
            <person name="Koh W."/>
            <person name="Fan H.C."/>
            <person name="Wang J."/>
            <person name="Gui Y."/>
            <person name="Lee K.H."/>
            <person name="Betenbaugh M.J."/>
            <person name="Quake S.R."/>
            <person name="Famili I."/>
            <person name="Palsson B.O."/>
            <person name="Wang J."/>
        </authorList>
    </citation>
    <scope>NUCLEOTIDE SEQUENCE [LARGE SCALE GENOMIC DNA]</scope>
    <source>
        <strain evidence="2">CHO K1 cell line</strain>
    </source>
</reference>
<evidence type="ECO:0000313" key="2">
    <source>
        <dbReference type="Proteomes" id="UP000001075"/>
    </source>
</evidence>
<gene>
    <name evidence="1" type="ORF">I79_021554</name>
</gene>
<dbReference type="InParanoid" id="G3ICZ3"/>
<protein>
    <submittedName>
        <fullName evidence="1">Uncharacterized protein</fullName>
    </submittedName>
</protein>
<dbReference type="EMBL" id="JH001980">
    <property type="protein sequence ID" value="EGW12876.1"/>
    <property type="molecule type" value="Genomic_DNA"/>
</dbReference>
<dbReference type="Proteomes" id="UP000001075">
    <property type="component" value="Unassembled WGS sequence"/>
</dbReference>
<name>G3ICZ3_CRIGR</name>
<proteinExistence type="predicted"/>
<sequence length="55" mass="5865">MAGPGEYFISSKYGSAFSRAHSHIPNPKCSSLNAKAVRLCSDKPHGGQDLFLTLA</sequence>
<organism evidence="1 2">
    <name type="scientific">Cricetulus griseus</name>
    <name type="common">Chinese hamster</name>
    <name type="synonym">Cricetulus barabensis griseus</name>
    <dbReference type="NCBI Taxonomy" id="10029"/>
    <lineage>
        <taxon>Eukaryota</taxon>
        <taxon>Metazoa</taxon>
        <taxon>Chordata</taxon>
        <taxon>Craniata</taxon>
        <taxon>Vertebrata</taxon>
        <taxon>Euteleostomi</taxon>
        <taxon>Mammalia</taxon>
        <taxon>Eutheria</taxon>
        <taxon>Euarchontoglires</taxon>
        <taxon>Glires</taxon>
        <taxon>Rodentia</taxon>
        <taxon>Myomorpha</taxon>
        <taxon>Muroidea</taxon>
        <taxon>Cricetidae</taxon>
        <taxon>Cricetinae</taxon>
        <taxon>Cricetulus</taxon>
    </lineage>
</organism>
<accession>G3ICZ3</accession>
<dbReference type="AlphaFoldDB" id="G3ICZ3"/>